<evidence type="ECO:0000256" key="7">
    <source>
        <dbReference type="ARBA" id="ARBA00041803"/>
    </source>
</evidence>
<dbReference type="Pfam" id="PF00849">
    <property type="entry name" value="PseudoU_synth_2"/>
    <property type="match status" value="1"/>
</dbReference>
<dbReference type="PANTHER" id="PTHR21600">
    <property type="entry name" value="MITOCHONDRIAL RNA PSEUDOURIDINE SYNTHASE"/>
    <property type="match status" value="1"/>
</dbReference>
<sequence>MYSLLSNPFTRGLAAGFLKYLNVNFNMPKPLEILYQDAHLVVINKPNGLLVHRSSMANDADEFAVQLLRDQIGQFVYPVHRLDRKTSGVLVFALDKETTRLLQEEMQKKQTVKEYHAIVRGYFPEEIKVDYALTNDRGKVQEAITRFERLKTTEIDLPLGKYSTSRYSLIKAFPETGRMHQIRKHCNHLRHPIIGDRPHGCSKQNRLFKERWNMTTMLLHAKKLVLFHPFSKEKLRIEARFPAEFLRMQATLLLRD</sequence>
<comment type="function">
    <text evidence="4">Responsible for synthesis of pseudouridine from uracil-65 in transfer RNAs.</text>
</comment>
<dbReference type="AlphaFoldDB" id="A0A6S6UNE0"/>
<evidence type="ECO:0000256" key="4">
    <source>
        <dbReference type="ARBA" id="ARBA00037670"/>
    </source>
</evidence>
<dbReference type="InterPro" id="IPR006224">
    <property type="entry name" value="PsdUridine_synth_RluA-like_CS"/>
</dbReference>
<dbReference type="GO" id="GO:0160149">
    <property type="term" value="F:tRNA pseudouridine(65) synthase activity"/>
    <property type="evidence" value="ECO:0007669"/>
    <property type="project" value="UniProtKB-EC"/>
</dbReference>
<evidence type="ECO:0000313" key="11">
    <source>
        <dbReference type="EMBL" id="CAA6830133.1"/>
    </source>
</evidence>
<dbReference type="GO" id="GO:0000455">
    <property type="term" value="P:enzyme-directed rRNA pseudouridine synthesis"/>
    <property type="evidence" value="ECO:0007669"/>
    <property type="project" value="TreeGrafter"/>
</dbReference>
<evidence type="ECO:0000256" key="5">
    <source>
        <dbReference type="ARBA" id="ARBA00038943"/>
    </source>
</evidence>
<protein>
    <recommendedName>
        <fullName evidence="6">tRNA pseudouridine synthase C</fullName>
        <ecNumber evidence="5">5.4.99.26</ecNumber>
    </recommendedName>
    <alternativeName>
        <fullName evidence="8">tRNA pseudouridine(65) synthase</fullName>
    </alternativeName>
    <alternativeName>
        <fullName evidence="9">tRNA pseudouridylate synthase C</fullName>
    </alternativeName>
    <alternativeName>
        <fullName evidence="7">tRNA-uridine isomerase C</fullName>
    </alternativeName>
</protein>
<feature type="domain" description="Pseudouridine synthase RsuA/RluA-like" evidence="10">
    <location>
        <begin position="39"/>
        <end position="188"/>
    </location>
</feature>
<dbReference type="Gene3D" id="3.30.2350.10">
    <property type="entry name" value="Pseudouridine synthase"/>
    <property type="match status" value="1"/>
</dbReference>
<evidence type="ECO:0000256" key="8">
    <source>
        <dbReference type="ARBA" id="ARBA00041975"/>
    </source>
</evidence>
<keyword evidence="2" id="KW-0413">Isomerase</keyword>
<accession>A0A6S6UNE0</accession>
<dbReference type="SUPFAM" id="SSF55120">
    <property type="entry name" value="Pseudouridine synthase"/>
    <property type="match status" value="1"/>
</dbReference>
<dbReference type="InterPro" id="IPR050188">
    <property type="entry name" value="RluA_PseudoU_synthase"/>
</dbReference>
<keyword evidence="1" id="KW-0819">tRNA processing</keyword>
<dbReference type="EMBL" id="CACVAQ010000536">
    <property type="protein sequence ID" value="CAA6830133.1"/>
    <property type="molecule type" value="Genomic_DNA"/>
</dbReference>
<evidence type="ECO:0000256" key="2">
    <source>
        <dbReference type="ARBA" id="ARBA00023235"/>
    </source>
</evidence>
<dbReference type="PROSITE" id="PS01129">
    <property type="entry name" value="PSI_RLU"/>
    <property type="match status" value="1"/>
</dbReference>
<dbReference type="GO" id="GO:0003723">
    <property type="term" value="F:RNA binding"/>
    <property type="evidence" value="ECO:0007669"/>
    <property type="project" value="InterPro"/>
</dbReference>
<dbReference type="PANTHER" id="PTHR21600:SF56">
    <property type="entry name" value="TRNA PSEUDOURIDINE SYNTHASE C"/>
    <property type="match status" value="1"/>
</dbReference>
<comment type="catalytic activity">
    <reaction evidence="3">
        <text>uridine(65) in tRNA = pseudouridine(65) in tRNA</text>
        <dbReference type="Rhea" id="RHEA:42536"/>
        <dbReference type="Rhea" id="RHEA-COMP:10103"/>
        <dbReference type="Rhea" id="RHEA-COMP:10104"/>
        <dbReference type="ChEBI" id="CHEBI:65314"/>
        <dbReference type="ChEBI" id="CHEBI:65315"/>
        <dbReference type="EC" id="5.4.99.26"/>
    </reaction>
</comment>
<organism evidence="11">
    <name type="scientific">uncultured Aureispira sp</name>
    <dbReference type="NCBI Taxonomy" id="1331704"/>
    <lineage>
        <taxon>Bacteria</taxon>
        <taxon>Pseudomonadati</taxon>
        <taxon>Bacteroidota</taxon>
        <taxon>Saprospiria</taxon>
        <taxon>Saprospirales</taxon>
        <taxon>Saprospiraceae</taxon>
        <taxon>Aureispira</taxon>
        <taxon>environmental samples</taxon>
    </lineage>
</organism>
<dbReference type="GO" id="GO:0016829">
    <property type="term" value="F:lyase activity"/>
    <property type="evidence" value="ECO:0007669"/>
    <property type="project" value="UniProtKB-KW"/>
</dbReference>
<evidence type="ECO:0000256" key="9">
    <source>
        <dbReference type="ARBA" id="ARBA00043049"/>
    </source>
</evidence>
<keyword evidence="11" id="KW-0456">Lyase</keyword>
<gene>
    <name evidence="11" type="ORF">HELGO_WM26558</name>
</gene>
<evidence type="ECO:0000256" key="6">
    <source>
        <dbReference type="ARBA" id="ARBA00040675"/>
    </source>
</evidence>
<reference evidence="11" key="1">
    <citation type="submission" date="2020-01" db="EMBL/GenBank/DDBJ databases">
        <authorList>
            <person name="Meier V. D."/>
            <person name="Meier V D."/>
        </authorList>
    </citation>
    <scope>NUCLEOTIDE SEQUENCE</scope>
    <source>
        <strain evidence="11">HLG_WM_MAG_10</strain>
    </source>
</reference>
<evidence type="ECO:0000256" key="1">
    <source>
        <dbReference type="ARBA" id="ARBA00022694"/>
    </source>
</evidence>
<evidence type="ECO:0000259" key="10">
    <source>
        <dbReference type="Pfam" id="PF00849"/>
    </source>
</evidence>
<name>A0A6S6UNE0_9BACT</name>
<proteinExistence type="predicted"/>
<evidence type="ECO:0000256" key="3">
    <source>
        <dbReference type="ARBA" id="ARBA00036607"/>
    </source>
</evidence>
<dbReference type="InterPro" id="IPR006145">
    <property type="entry name" value="PsdUridine_synth_RsuA/RluA"/>
</dbReference>
<dbReference type="GO" id="GO:0008033">
    <property type="term" value="P:tRNA processing"/>
    <property type="evidence" value="ECO:0007669"/>
    <property type="project" value="UniProtKB-KW"/>
</dbReference>
<dbReference type="InterPro" id="IPR020103">
    <property type="entry name" value="PsdUridine_synth_cat_dom_sf"/>
</dbReference>
<dbReference type="EC" id="5.4.99.26" evidence="5"/>